<dbReference type="InterPro" id="IPR011006">
    <property type="entry name" value="CheY-like_superfamily"/>
</dbReference>
<protein>
    <recommendedName>
        <fullName evidence="3">Response regulatory domain-containing protein</fullName>
    </recommendedName>
</protein>
<dbReference type="InterPro" id="IPR001789">
    <property type="entry name" value="Sig_transdc_resp-reg_receiver"/>
</dbReference>
<keyword evidence="1 2" id="KW-0597">Phosphoprotein</keyword>
<comment type="caution">
    <text evidence="4">The sequence shown here is derived from an EMBL/GenBank/DDBJ whole genome shotgun (WGS) entry which is preliminary data.</text>
</comment>
<dbReference type="EMBL" id="BONK01000023">
    <property type="protein sequence ID" value="GIG23704.1"/>
    <property type="molecule type" value="Genomic_DNA"/>
</dbReference>
<feature type="domain" description="Response regulatory" evidence="3">
    <location>
        <begin position="4"/>
        <end position="112"/>
    </location>
</feature>
<dbReference type="CDD" id="cd00156">
    <property type="entry name" value="REC"/>
    <property type="match status" value="1"/>
</dbReference>
<dbReference type="Gene3D" id="3.40.50.2300">
    <property type="match status" value="1"/>
</dbReference>
<dbReference type="Proteomes" id="UP000632740">
    <property type="component" value="Unassembled WGS sequence"/>
</dbReference>
<dbReference type="SUPFAM" id="SSF52172">
    <property type="entry name" value="CheY-like"/>
    <property type="match status" value="1"/>
</dbReference>
<evidence type="ECO:0000259" key="3">
    <source>
        <dbReference type="PROSITE" id="PS50110"/>
    </source>
</evidence>
<evidence type="ECO:0000313" key="4">
    <source>
        <dbReference type="EMBL" id="GIG23704.1"/>
    </source>
</evidence>
<reference evidence="4" key="1">
    <citation type="submission" date="2021-01" db="EMBL/GenBank/DDBJ databases">
        <title>Whole genome shotgun sequence of Cellulomonas chitinilytica NBRC 110799.</title>
        <authorList>
            <person name="Komaki H."/>
            <person name="Tamura T."/>
        </authorList>
    </citation>
    <scope>NUCLEOTIDE SEQUENCE</scope>
    <source>
        <strain evidence="4">NBRC 110799</strain>
    </source>
</reference>
<dbReference type="AlphaFoldDB" id="A0A919P9G9"/>
<proteinExistence type="predicted"/>
<accession>A0A919P9G9</accession>
<gene>
    <name evidence="4" type="ORF">Cch01nite_44280</name>
</gene>
<feature type="modified residue" description="4-aspartylphosphate" evidence="2">
    <location>
        <position position="53"/>
    </location>
</feature>
<dbReference type="PROSITE" id="PS50110">
    <property type="entry name" value="RESPONSE_REGULATORY"/>
    <property type="match status" value="1"/>
</dbReference>
<evidence type="ECO:0000256" key="2">
    <source>
        <dbReference type="PROSITE-ProRule" id="PRU00169"/>
    </source>
</evidence>
<dbReference type="SMART" id="SM00448">
    <property type="entry name" value="REC"/>
    <property type="match status" value="1"/>
</dbReference>
<dbReference type="InterPro" id="IPR050595">
    <property type="entry name" value="Bact_response_regulator"/>
</dbReference>
<dbReference type="PANTHER" id="PTHR44591:SF3">
    <property type="entry name" value="RESPONSE REGULATORY DOMAIN-CONTAINING PROTEIN"/>
    <property type="match status" value="1"/>
</dbReference>
<name>A0A919P9G9_9CELL</name>
<organism evidence="4 5">
    <name type="scientific">Cellulomonas chitinilytica</name>
    <dbReference type="NCBI Taxonomy" id="398759"/>
    <lineage>
        <taxon>Bacteria</taxon>
        <taxon>Bacillati</taxon>
        <taxon>Actinomycetota</taxon>
        <taxon>Actinomycetes</taxon>
        <taxon>Micrococcales</taxon>
        <taxon>Cellulomonadaceae</taxon>
        <taxon>Cellulomonas</taxon>
    </lineage>
</organism>
<evidence type="ECO:0000256" key="1">
    <source>
        <dbReference type="ARBA" id="ARBA00022553"/>
    </source>
</evidence>
<dbReference type="PANTHER" id="PTHR44591">
    <property type="entry name" value="STRESS RESPONSE REGULATOR PROTEIN 1"/>
    <property type="match status" value="1"/>
</dbReference>
<dbReference type="GO" id="GO:0000160">
    <property type="term" value="P:phosphorelay signal transduction system"/>
    <property type="evidence" value="ECO:0007669"/>
    <property type="project" value="InterPro"/>
</dbReference>
<evidence type="ECO:0000313" key="5">
    <source>
        <dbReference type="Proteomes" id="UP000632740"/>
    </source>
</evidence>
<keyword evidence="5" id="KW-1185">Reference proteome</keyword>
<dbReference type="Pfam" id="PF00072">
    <property type="entry name" value="Response_reg"/>
    <property type="match status" value="1"/>
</dbReference>
<dbReference type="RefSeq" id="WP_203758708.1">
    <property type="nucleotide sequence ID" value="NZ_BONK01000023.1"/>
</dbReference>
<sequence>MSVRVLVVDDEADELALLTTHLRRAGCDVVAVVSAEEALADDDHLAVDVAFVDLRLPGMDGWALIRRLHEHRPGLPVVVTSVLDPEDYPVVDAVLPKPFTGAGVRHALDTAVPAWSGGGSA</sequence>